<dbReference type="EMBL" id="KZ825314">
    <property type="protein sequence ID" value="RAH50332.1"/>
    <property type="molecule type" value="Genomic_DNA"/>
</dbReference>
<evidence type="ECO:0000313" key="2">
    <source>
        <dbReference type="Proteomes" id="UP000249057"/>
    </source>
</evidence>
<protein>
    <submittedName>
        <fullName evidence="1">Uncharacterized protein</fullName>
    </submittedName>
</protein>
<organism evidence="1 2">
    <name type="scientific">Aspergillus brunneoviolaceus CBS 621.78</name>
    <dbReference type="NCBI Taxonomy" id="1450534"/>
    <lineage>
        <taxon>Eukaryota</taxon>
        <taxon>Fungi</taxon>
        <taxon>Dikarya</taxon>
        <taxon>Ascomycota</taxon>
        <taxon>Pezizomycotina</taxon>
        <taxon>Eurotiomycetes</taxon>
        <taxon>Eurotiomycetidae</taxon>
        <taxon>Eurotiales</taxon>
        <taxon>Aspergillaceae</taxon>
        <taxon>Aspergillus</taxon>
        <taxon>Aspergillus subgen. Circumdati</taxon>
    </lineage>
</organism>
<name>A0ACD1GMH6_9EURO</name>
<sequence>MLGSKILKRCKARLSLVRQLRQRRSLTNNNESTTPSGSSGSSLMQVDGAGDLDTEPINLDSDDDDAITTPSRTLGTSPLQADEPDNLAIDPLNLHGDNNTPAGPSGLSLQADGPGDLGVIPSNFNGSERDFHKFINASLENDVPNTAGDSMNKREFDELMALIQGNDWLNPNLTAWLFTNVVLLADVGSNGDEANTSSPNNIERTGSGMTSTESVETAQRVQPNEPVPNHWGSSARIVDVTDVSNPEEWPADMDTKNPSVEFSTQSSSELIHPNSNYALQQAVASGSSHNVGVHYGQQNPGSMLYTNSNLFGAPGASAFVDGSNVERLPIGTWNSVASNPFMAAANPASDGQLQPLTPPQMTPAQMTSPQTLGRAPDNPILRQAVENNRKRKHEASNAVVPSSSNTAASHPDIAAGSSSSLADRHGELERPAKRCKLNKKDLEALRPKRKKKNGKGKGKGGRGGRGGRGSESESDTTSEPKRVKIQKANFWNSLDPNSRGVRPGNFPDIDRLLNPTSDIPQATIYDSASEARADHKTDTDVEKDDDTIPKTHAAKKAIVVALANLMMDNSWAQDGKRSFGTWDNAFHPRHVLEKAAWELLEALIRRNTQGPDLLYYEFLKFSLPPRWLTFKERLSKVMEAMIYHKAVVKHLLDPPYLHTLVEDPFGSIHRVRDNRYLNGKKAKLLKVAAEAKKKEQEEARRAQSLAQAPVEEGPASGDEVYSADDEESADESIELESPPTSPPLATAGPSSKKGNASIKVNGSTLKAPAAKSAVHNVIPGTFVPDAMGLDDLENLMGEPSYTAGANADAQPLFPIADPNPPFLATAPTAHTAMPGDLQDLMDPWLEDLEFVPFGAQPIHPAYVDPGNMAQGSSIQPNVQNLNGPNQHNMASPPQSNMQTVNPRMIMAQSSLVPAGRTIQPPQNNMQSSLVPASRAIQPRQHGQMQKAMGQDVANPNMFDSDNSTNALGPLPDYMLPLPLIDVHKRNAGPTIIPNQQGCVDFLNTRDASSFAWVDLPRPTRAAPQKPAPPSRAALGELAPYELARVQGVFEDWNKKRNKRKQADAGIQDDVQPCKRKP</sequence>
<proteinExistence type="predicted"/>
<accession>A0ACD1GMH6</accession>
<reference evidence="1" key="1">
    <citation type="submission" date="2018-02" db="EMBL/GenBank/DDBJ databases">
        <title>The genomes of Aspergillus section Nigri reveals drivers in fungal speciation.</title>
        <authorList>
            <consortium name="DOE Joint Genome Institute"/>
            <person name="Vesth T.C."/>
            <person name="Nybo J."/>
            <person name="Theobald S."/>
            <person name="Brandl J."/>
            <person name="Frisvad J.C."/>
            <person name="Nielsen K.F."/>
            <person name="Lyhne E.K."/>
            <person name="Kogle M.E."/>
            <person name="Kuo A."/>
            <person name="Riley R."/>
            <person name="Clum A."/>
            <person name="Nolan M."/>
            <person name="Lipzen A."/>
            <person name="Salamov A."/>
            <person name="Henrissat B."/>
            <person name="Wiebenga A."/>
            <person name="De vries R.P."/>
            <person name="Grigoriev I.V."/>
            <person name="Mortensen U.H."/>
            <person name="Andersen M.R."/>
            <person name="Baker S.E."/>
        </authorList>
    </citation>
    <scope>NUCLEOTIDE SEQUENCE</scope>
    <source>
        <strain evidence="1">CBS 621.78</strain>
    </source>
</reference>
<evidence type="ECO:0000313" key="1">
    <source>
        <dbReference type="EMBL" id="RAH50332.1"/>
    </source>
</evidence>
<gene>
    <name evidence="1" type="ORF">BO95DRAFT_427796</name>
</gene>
<keyword evidence="2" id="KW-1185">Reference proteome</keyword>
<dbReference type="Proteomes" id="UP000249057">
    <property type="component" value="Unassembled WGS sequence"/>
</dbReference>